<protein>
    <submittedName>
        <fullName evidence="2">Uncharacterized protein</fullName>
    </submittedName>
</protein>
<proteinExistence type="predicted"/>
<accession>A0A226DRT2</accession>
<feature type="transmembrane region" description="Helical" evidence="1">
    <location>
        <begin position="20"/>
        <end position="45"/>
    </location>
</feature>
<feature type="transmembrane region" description="Helical" evidence="1">
    <location>
        <begin position="99"/>
        <end position="119"/>
    </location>
</feature>
<evidence type="ECO:0000313" key="2">
    <source>
        <dbReference type="EMBL" id="OXA48212.1"/>
    </source>
</evidence>
<feature type="transmembrane region" description="Helical" evidence="1">
    <location>
        <begin position="125"/>
        <end position="144"/>
    </location>
</feature>
<gene>
    <name evidence="2" type="ORF">Fcan01_16972</name>
</gene>
<keyword evidence="1" id="KW-1133">Transmembrane helix</keyword>
<reference evidence="2 3" key="1">
    <citation type="submission" date="2015-12" db="EMBL/GenBank/DDBJ databases">
        <title>The genome of Folsomia candida.</title>
        <authorList>
            <person name="Faddeeva A."/>
            <person name="Derks M.F."/>
            <person name="Anvar Y."/>
            <person name="Smit S."/>
            <person name="Van Straalen N."/>
            <person name="Roelofs D."/>
        </authorList>
    </citation>
    <scope>NUCLEOTIDE SEQUENCE [LARGE SCALE GENOMIC DNA]</scope>
    <source>
        <strain evidence="2 3">VU population</strain>
        <tissue evidence="2">Whole body</tissue>
    </source>
</reference>
<dbReference type="Proteomes" id="UP000198287">
    <property type="component" value="Unassembled WGS sequence"/>
</dbReference>
<name>A0A226DRT2_FOLCA</name>
<keyword evidence="1" id="KW-0472">Membrane</keyword>
<sequence>MAGLKLDPLHKYLFPKSFTYFVIRVVLFIVVEIEVSKSAVALMIVGQIVLACSRKVAVGFNEHIKIGGSPLLGFKLYQQLELLNQFTNQEFCSNSVPPVVLFGTSTLILMNYGTIRLYGIVPRFFYPWVPFVNVLIHFFPFTMIPQTVKVNAKSVEFLATARRQTLTKYEKKVVNSLKPVGIRCGQFGMISTSWATKVLDSILNYTATLLLTL</sequence>
<comment type="caution">
    <text evidence="2">The sequence shown here is derived from an EMBL/GenBank/DDBJ whole genome shotgun (WGS) entry which is preliminary data.</text>
</comment>
<keyword evidence="1" id="KW-0812">Transmembrane</keyword>
<dbReference type="AlphaFoldDB" id="A0A226DRT2"/>
<keyword evidence="3" id="KW-1185">Reference proteome</keyword>
<organism evidence="2 3">
    <name type="scientific">Folsomia candida</name>
    <name type="common">Springtail</name>
    <dbReference type="NCBI Taxonomy" id="158441"/>
    <lineage>
        <taxon>Eukaryota</taxon>
        <taxon>Metazoa</taxon>
        <taxon>Ecdysozoa</taxon>
        <taxon>Arthropoda</taxon>
        <taxon>Hexapoda</taxon>
        <taxon>Collembola</taxon>
        <taxon>Entomobryomorpha</taxon>
        <taxon>Isotomoidea</taxon>
        <taxon>Isotomidae</taxon>
        <taxon>Proisotominae</taxon>
        <taxon>Folsomia</taxon>
    </lineage>
</organism>
<evidence type="ECO:0000256" key="1">
    <source>
        <dbReference type="SAM" id="Phobius"/>
    </source>
</evidence>
<evidence type="ECO:0000313" key="3">
    <source>
        <dbReference type="Proteomes" id="UP000198287"/>
    </source>
</evidence>
<dbReference type="EMBL" id="LNIX01000012">
    <property type="protein sequence ID" value="OXA48212.1"/>
    <property type="molecule type" value="Genomic_DNA"/>
</dbReference>